<dbReference type="PANTHER" id="PTHR37984">
    <property type="entry name" value="PROTEIN CBG26694"/>
    <property type="match status" value="1"/>
</dbReference>
<keyword evidence="4" id="KW-1185">Reference proteome</keyword>
<evidence type="ECO:0000313" key="3">
    <source>
        <dbReference type="EMBL" id="GFR75793.1"/>
    </source>
</evidence>
<dbReference type="SUPFAM" id="SSF53098">
    <property type="entry name" value="Ribonuclease H-like"/>
    <property type="match status" value="1"/>
</dbReference>
<accession>A0AAV4FR33</accession>
<sequence>MTTREEIVQQADLLGYRGEKKEEYLKQEFTVLVERAAKKEEAEHVERKEELEAERAAKIELEKMRLETEMKMLQTKIQTGIVKDETVSKTFSDASAKHPKLPHFQDGEDDLDIWLTRFESDPEKKKSLRLTILRDEIDGREVDVMRDTGCEGVVVRRQLVDAGPLTGPLTGERRTKFSVTSAGLGGDVIRNCRSCNVCQRTVKNGIVPRVPLEKVPLVDTPLKRVAMDTVGPINPPSEAGHRFILTLIDYATRYAEAVPLRKIDTETVAEALVDIYSRLGVPEEVLSDQGTQFM</sequence>
<dbReference type="PROSITE" id="PS50994">
    <property type="entry name" value="INTEGRASE"/>
    <property type="match status" value="1"/>
</dbReference>
<reference evidence="3 4" key="1">
    <citation type="journal article" date="2021" name="Elife">
        <title>Chloroplast acquisition without the gene transfer in kleptoplastic sea slugs, Plakobranchus ocellatus.</title>
        <authorList>
            <person name="Maeda T."/>
            <person name="Takahashi S."/>
            <person name="Yoshida T."/>
            <person name="Shimamura S."/>
            <person name="Takaki Y."/>
            <person name="Nagai Y."/>
            <person name="Toyoda A."/>
            <person name="Suzuki Y."/>
            <person name="Arimoto A."/>
            <person name="Ishii H."/>
            <person name="Satoh N."/>
            <person name="Nishiyama T."/>
            <person name="Hasebe M."/>
            <person name="Maruyama T."/>
            <person name="Minagawa J."/>
            <person name="Obokata J."/>
            <person name="Shigenobu S."/>
        </authorList>
    </citation>
    <scope>NUCLEOTIDE SEQUENCE [LARGE SCALE GENOMIC DNA]</scope>
</reference>
<proteinExistence type="predicted"/>
<dbReference type="InterPro" id="IPR050951">
    <property type="entry name" value="Retrovirus_Pol_polyprotein"/>
</dbReference>
<dbReference type="AlphaFoldDB" id="A0AAV4FR33"/>
<comment type="caution">
    <text evidence="3">The sequence shown here is derived from an EMBL/GenBank/DDBJ whole genome shotgun (WGS) entry which is preliminary data.</text>
</comment>
<feature type="coiled-coil region" evidence="1">
    <location>
        <begin position="34"/>
        <end position="76"/>
    </location>
</feature>
<name>A0AAV4FR33_9GAST</name>
<dbReference type="EMBL" id="BMAT01011613">
    <property type="protein sequence ID" value="GFR75793.1"/>
    <property type="molecule type" value="Genomic_DNA"/>
</dbReference>
<dbReference type="Proteomes" id="UP000762676">
    <property type="component" value="Unassembled WGS sequence"/>
</dbReference>
<dbReference type="InterPro" id="IPR036397">
    <property type="entry name" value="RNaseH_sf"/>
</dbReference>
<feature type="domain" description="Integrase catalytic" evidence="2">
    <location>
        <begin position="217"/>
        <end position="294"/>
    </location>
</feature>
<organism evidence="3 4">
    <name type="scientific">Elysia marginata</name>
    <dbReference type="NCBI Taxonomy" id="1093978"/>
    <lineage>
        <taxon>Eukaryota</taxon>
        <taxon>Metazoa</taxon>
        <taxon>Spiralia</taxon>
        <taxon>Lophotrochozoa</taxon>
        <taxon>Mollusca</taxon>
        <taxon>Gastropoda</taxon>
        <taxon>Heterobranchia</taxon>
        <taxon>Euthyneura</taxon>
        <taxon>Panpulmonata</taxon>
        <taxon>Sacoglossa</taxon>
        <taxon>Placobranchoidea</taxon>
        <taxon>Plakobranchidae</taxon>
        <taxon>Elysia</taxon>
    </lineage>
</organism>
<dbReference type="InterPro" id="IPR012337">
    <property type="entry name" value="RNaseH-like_sf"/>
</dbReference>
<dbReference type="Gene3D" id="3.30.420.10">
    <property type="entry name" value="Ribonuclease H-like superfamily/Ribonuclease H"/>
    <property type="match status" value="1"/>
</dbReference>
<dbReference type="InterPro" id="IPR001584">
    <property type="entry name" value="Integrase_cat-core"/>
</dbReference>
<protein>
    <submittedName>
        <fullName evidence="3">Gypsy retrotransposon integrase-like protein 1</fullName>
    </submittedName>
</protein>
<evidence type="ECO:0000256" key="1">
    <source>
        <dbReference type="SAM" id="Coils"/>
    </source>
</evidence>
<gene>
    <name evidence="3" type="ORF">ElyMa_005783900</name>
</gene>
<evidence type="ECO:0000313" key="4">
    <source>
        <dbReference type="Proteomes" id="UP000762676"/>
    </source>
</evidence>
<evidence type="ECO:0000259" key="2">
    <source>
        <dbReference type="PROSITE" id="PS50994"/>
    </source>
</evidence>
<keyword evidence="1" id="KW-0175">Coiled coil</keyword>
<dbReference type="GO" id="GO:0015074">
    <property type="term" value="P:DNA integration"/>
    <property type="evidence" value="ECO:0007669"/>
    <property type="project" value="InterPro"/>
</dbReference>
<dbReference type="PANTHER" id="PTHR37984:SF15">
    <property type="entry name" value="INTEGRASE CATALYTIC DOMAIN-CONTAINING PROTEIN"/>
    <property type="match status" value="1"/>
</dbReference>
<dbReference type="GO" id="GO:0003676">
    <property type="term" value="F:nucleic acid binding"/>
    <property type="evidence" value="ECO:0007669"/>
    <property type="project" value="InterPro"/>
</dbReference>